<sequence length="127" mass="14175">MEDEKILSPMPLLNDDDFGGEKSHVVIDDEESVEEKVVEPIVADRVFDSSSAAMSKTAEEPSTEGLGIREDPSVNDTLDRTAEEEDLFKTSDVNTSEGMYTDIPWVDDLEPSLKRLMMLLIKLTLKP</sequence>
<evidence type="ECO:0000313" key="3">
    <source>
        <dbReference type="Proteomes" id="UP001454036"/>
    </source>
</evidence>
<evidence type="ECO:0000313" key="2">
    <source>
        <dbReference type="EMBL" id="GAA0149436.1"/>
    </source>
</evidence>
<comment type="caution">
    <text evidence="2">The sequence shown here is derived from an EMBL/GenBank/DDBJ whole genome shotgun (WGS) entry which is preliminary data.</text>
</comment>
<gene>
    <name evidence="2" type="ORF">LIER_36934</name>
</gene>
<organism evidence="2 3">
    <name type="scientific">Lithospermum erythrorhizon</name>
    <name type="common">Purple gromwell</name>
    <name type="synonym">Lithospermum officinale var. erythrorhizon</name>
    <dbReference type="NCBI Taxonomy" id="34254"/>
    <lineage>
        <taxon>Eukaryota</taxon>
        <taxon>Viridiplantae</taxon>
        <taxon>Streptophyta</taxon>
        <taxon>Embryophyta</taxon>
        <taxon>Tracheophyta</taxon>
        <taxon>Spermatophyta</taxon>
        <taxon>Magnoliopsida</taxon>
        <taxon>eudicotyledons</taxon>
        <taxon>Gunneridae</taxon>
        <taxon>Pentapetalae</taxon>
        <taxon>asterids</taxon>
        <taxon>lamiids</taxon>
        <taxon>Boraginales</taxon>
        <taxon>Boraginaceae</taxon>
        <taxon>Boraginoideae</taxon>
        <taxon>Lithospermeae</taxon>
        <taxon>Lithospermum</taxon>
    </lineage>
</organism>
<protein>
    <submittedName>
        <fullName evidence="2">Uncharacterized protein</fullName>
    </submittedName>
</protein>
<dbReference type="Proteomes" id="UP001454036">
    <property type="component" value="Unassembled WGS sequence"/>
</dbReference>
<dbReference type="AlphaFoldDB" id="A0AAV3PFI5"/>
<dbReference type="EMBL" id="BAABME010017265">
    <property type="protein sequence ID" value="GAA0149436.1"/>
    <property type="molecule type" value="Genomic_DNA"/>
</dbReference>
<feature type="region of interest" description="Disordered" evidence="1">
    <location>
        <begin position="1"/>
        <end position="21"/>
    </location>
</feature>
<name>A0AAV3PFI5_LITER</name>
<keyword evidence="3" id="KW-1185">Reference proteome</keyword>
<proteinExistence type="predicted"/>
<feature type="compositionally biased region" description="Basic and acidic residues" evidence="1">
    <location>
        <begin position="67"/>
        <end position="81"/>
    </location>
</feature>
<accession>A0AAV3PFI5</accession>
<reference evidence="2 3" key="1">
    <citation type="submission" date="2024-01" db="EMBL/GenBank/DDBJ databases">
        <title>The complete chloroplast genome sequence of Lithospermum erythrorhizon: insights into the phylogenetic relationship among Boraginaceae species and the maternal lineages of purple gromwells.</title>
        <authorList>
            <person name="Okada T."/>
            <person name="Watanabe K."/>
        </authorList>
    </citation>
    <scope>NUCLEOTIDE SEQUENCE [LARGE SCALE GENOMIC DNA]</scope>
</reference>
<evidence type="ECO:0000256" key="1">
    <source>
        <dbReference type="SAM" id="MobiDB-lite"/>
    </source>
</evidence>
<feature type="region of interest" description="Disordered" evidence="1">
    <location>
        <begin position="49"/>
        <end position="93"/>
    </location>
</feature>